<dbReference type="InterPro" id="IPR036691">
    <property type="entry name" value="Endo/exonu/phosph_ase_sf"/>
</dbReference>
<dbReference type="AlphaFoldDB" id="A0A1U8HML8"/>
<evidence type="ECO:0000259" key="1">
    <source>
        <dbReference type="Pfam" id="PF03372"/>
    </source>
</evidence>
<organism evidence="2 3">
    <name type="scientific">Gossypium hirsutum</name>
    <name type="common">Upland cotton</name>
    <name type="synonym">Gossypium mexicanum</name>
    <dbReference type="NCBI Taxonomy" id="3635"/>
    <lineage>
        <taxon>Eukaryota</taxon>
        <taxon>Viridiplantae</taxon>
        <taxon>Streptophyta</taxon>
        <taxon>Embryophyta</taxon>
        <taxon>Tracheophyta</taxon>
        <taxon>Spermatophyta</taxon>
        <taxon>Magnoliopsida</taxon>
        <taxon>eudicotyledons</taxon>
        <taxon>Gunneridae</taxon>
        <taxon>Pentapetalae</taxon>
        <taxon>rosids</taxon>
        <taxon>malvids</taxon>
        <taxon>Malvales</taxon>
        <taxon>Malvaceae</taxon>
        <taxon>Malvoideae</taxon>
        <taxon>Gossypium</taxon>
    </lineage>
</organism>
<dbReference type="GeneID" id="107887534"/>
<accession>A0A1U8HML8</accession>
<sequence length="502" mass="56065">MDYDLALTQGPWIVFGHYLTVQPWTVEFDPLKPFPSVVTARIRFPGLPGFLYKKRILEKIGSLVGKVMKLDFKTDSGVRGQIARMAVSIDLKQPLTSQVSINGRIQRVEFEALPTEDAPVTVDKDTTPVTAVEAFGPWMVVQRKSRRNQAGKLNHQAKVAEGNPDGSRFKALFTEKNQLADFGAKKSGVDNSGAEILGLKEIAFKQGNFSRKLKDNRPGGNYGHRAEGNKGKEIVDHNRFIGLKDKASGLVHLEVEQEKAGQGQTHGDLILENKTGFNPDGSQPISTGPMESKGCASSKFIRVFHEYNREHKPDLISLIETRVSGEKVDSIIAKLGISDTSSRQPLFVTFVYASPNHSKWRSLWETLQRTIPVDGSPWMAIGDFNAILSPSEKRGGRTLGKRCPFFGEFMDSALLQYLGFRGPHFTWLRGGIMERLDRAICNNAWCTLFPNSLVTHLPRLKSDHRPLKLSLMPALHSSQGRPFRFLAGWVEYLAFSDFVKEN</sequence>
<evidence type="ECO:0000313" key="3">
    <source>
        <dbReference type="RefSeq" id="XP_016667281.1"/>
    </source>
</evidence>
<dbReference type="PANTHER" id="PTHR33710">
    <property type="entry name" value="BNAC02G09200D PROTEIN"/>
    <property type="match status" value="1"/>
</dbReference>
<dbReference type="Gene3D" id="3.60.10.10">
    <property type="entry name" value="Endonuclease/exonuclease/phosphatase"/>
    <property type="match status" value="1"/>
</dbReference>
<reference evidence="2" key="1">
    <citation type="journal article" date="2020" name="Nat. Genet.">
        <title>Genomic diversifications of five Gossypium allopolyploid species and their impact on cotton improvement.</title>
        <authorList>
            <person name="Chen Z.J."/>
            <person name="Sreedasyam A."/>
            <person name="Ando A."/>
            <person name="Song Q."/>
            <person name="De Santiago L.M."/>
            <person name="Hulse-Kemp A.M."/>
            <person name="Ding M."/>
            <person name="Ye W."/>
            <person name="Kirkbride R.C."/>
            <person name="Jenkins J."/>
            <person name="Plott C."/>
            <person name="Lovell J."/>
            <person name="Lin Y.M."/>
            <person name="Vaughn R."/>
            <person name="Liu B."/>
            <person name="Simpson S."/>
            <person name="Scheffler B.E."/>
            <person name="Wen L."/>
            <person name="Saski C.A."/>
            <person name="Grover C.E."/>
            <person name="Hu G."/>
            <person name="Conover J.L."/>
            <person name="Carlson J.W."/>
            <person name="Shu S."/>
            <person name="Boston L.B."/>
            <person name="Williams M."/>
            <person name="Peterson D.G."/>
            <person name="McGee K."/>
            <person name="Jones D.C."/>
            <person name="Wendel J.F."/>
            <person name="Stelly D.M."/>
            <person name="Grimwood J."/>
            <person name="Schmutz J."/>
        </authorList>
    </citation>
    <scope>NUCLEOTIDE SEQUENCE [LARGE SCALE GENOMIC DNA]</scope>
    <source>
        <strain evidence="2">cv. TM-1</strain>
    </source>
</reference>
<dbReference type="InterPro" id="IPR005135">
    <property type="entry name" value="Endo/exonuclease/phosphatase"/>
</dbReference>
<reference evidence="3" key="2">
    <citation type="submission" date="2025-08" db="UniProtKB">
        <authorList>
            <consortium name="RefSeq"/>
        </authorList>
    </citation>
    <scope>IDENTIFICATION</scope>
</reference>
<dbReference type="Pfam" id="PF03372">
    <property type="entry name" value="Exo_endo_phos"/>
    <property type="match status" value="1"/>
</dbReference>
<dbReference type="STRING" id="3635.A0A1U8HML8"/>
<proteinExistence type="predicted"/>
<dbReference type="Proteomes" id="UP000818029">
    <property type="component" value="Chromosome A03"/>
</dbReference>
<dbReference type="RefSeq" id="XP_016667281.1">
    <property type="nucleotide sequence ID" value="XM_016811792.1"/>
</dbReference>
<keyword evidence="2" id="KW-1185">Reference proteome</keyword>
<name>A0A1U8HML8_GOSHI</name>
<dbReference type="PaxDb" id="3635-A0A1U8HML8"/>
<dbReference type="KEGG" id="ghi:107887534"/>
<dbReference type="SUPFAM" id="SSF56219">
    <property type="entry name" value="DNase I-like"/>
    <property type="match status" value="1"/>
</dbReference>
<dbReference type="GO" id="GO:0003824">
    <property type="term" value="F:catalytic activity"/>
    <property type="evidence" value="ECO:0007669"/>
    <property type="project" value="InterPro"/>
</dbReference>
<gene>
    <name evidence="3" type="primary">LOC107887534</name>
</gene>
<feature type="domain" description="Endonuclease/exonuclease/phosphatase" evidence="1">
    <location>
        <begin position="300"/>
        <end position="464"/>
    </location>
</feature>
<protein>
    <recommendedName>
        <fullName evidence="1">Endonuclease/exonuclease/phosphatase domain-containing protein</fullName>
    </recommendedName>
</protein>
<dbReference type="PANTHER" id="PTHR33710:SF77">
    <property type="entry name" value="DNASE I-LIKE SUPERFAMILY PROTEIN"/>
    <property type="match status" value="1"/>
</dbReference>
<evidence type="ECO:0000313" key="2">
    <source>
        <dbReference type="Proteomes" id="UP000818029"/>
    </source>
</evidence>